<evidence type="ECO:0000313" key="3">
    <source>
        <dbReference type="EMBL" id="KZV16891.1"/>
    </source>
</evidence>
<dbReference type="OrthoDB" id="913607at2759"/>
<proteinExistence type="predicted"/>
<dbReference type="Pfam" id="PF04195">
    <property type="entry name" value="Transposase_28"/>
    <property type="match status" value="1"/>
</dbReference>
<sequence length="215" mass="24130">MASRDSDRISPENSGDEGGSKIRLSGPNNLDPPTTHIHSERLELKNSHEVLRGLGLCTKTDIIIPKKGDMCHEPPSGYFTTYLDYFSNGFSLPPSALLIEIVRSLGVSFRQLTPNAIIAFICFRRRVSQTRIPVTLDLFHALFSAHCTGPGSYIYFQPKLDCKFLSRIRSPRGNWKSNFLYVRDRGWGCPLRGAPGLVKSKLGERTMRYNLNAGR</sequence>
<dbReference type="Proteomes" id="UP000250235">
    <property type="component" value="Unassembled WGS sequence"/>
</dbReference>
<keyword evidence="4" id="KW-1185">Reference proteome</keyword>
<dbReference type="AlphaFoldDB" id="A0A2Z7A6J8"/>
<accession>A0A2Z7A6J8</accession>
<dbReference type="EMBL" id="KV018516">
    <property type="protein sequence ID" value="KZV16891.1"/>
    <property type="molecule type" value="Genomic_DNA"/>
</dbReference>
<name>A0A2Z7A6J8_9LAMI</name>
<evidence type="ECO:0000256" key="1">
    <source>
        <dbReference type="SAM" id="MobiDB-lite"/>
    </source>
</evidence>
<evidence type="ECO:0000313" key="4">
    <source>
        <dbReference type="Proteomes" id="UP000250235"/>
    </source>
</evidence>
<gene>
    <name evidence="3" type="ORF">F511_37843</name>
</gene>
<protein>
    <recommendedName>
        <fullName evidence="2">Transposase (putative) gypsy type domain-containing protein</fullName>
    </recommendedName>
</protein>
<reference evidence="3 4" key="1">
    <citation type="journal article" date="2015" name="Proc. Natl. Acad. Sci. U.S.A.">
        <title>The resurrection genome of Boea hygrometrica: A blueprint for survival of dehydration.</title>
        <authorList>
            <person name="Xiao L."/>
            <person name="Yang G."/>
            <person name="Zhang L."/>
            <person name="Yang X."/>
            <person name="Zhao S."/>
            <person name="Ji Z."/>
            <person name="Zhou Q."/>
            <person name="Hu M."/>
            <person name="Wang Y."/>
            <person name="Chen M."/>
            <person name="Xu Y."/>
            <person name="Jin H."/>
            <person name="Xiao X."/>
            <person name="Hu G."/>
            <person name="Bao F."/>
            <person name="Hu Y."/>
            <person name="Wan P."/>
            <person name="Li L."/>
            <person name="Deng X."/>
            <person name="Kuang T."/>
            <person name="Xiang C."/>
            <person name="Zhu J.K."/>
            <person name="Oliver M.J."/>
            <person name="He Y."/>
        </authorList>
    </citation>
    <scope>NUCLEOTIDE SEQUENCE [LARGE SCALE GENOMIC DNA]</scope>
    <source>
        <strain evidence="4">cv. XS01</strain>
    </source>
</reference>
<dbReference type="InterPro" id="IPR007321">
    <property type="entry name" value="Transposase_28"/>
</dbReference>
<organism evidence="3 4">
    <name type="scientific">Dorcoceras hygrometricum</name>
    <dbReference type="NCBI Taxonomy" id="472368"/>
    <lineage>
        <taxon>Eukaryota</taxon>
        <taxon>Viridiplantae</taxon>
        <taxon>Streptophyta</taxon>
        <taxon>Embryophyta</taxon>
        <taxon>Tracheophyta</taxon>
        <taxon>Spermatophyta</taxon>
        <taxon>Magnoliopsida</taxon>
        <taxon>eudicotyledons</taxon>
        <taxon>Gunneridae</taxon>
        <taxon>Pentapetalae</taxon>
        <taxon>asterids</taxon>
        <taxon>lamiids</taxon>
        <taxon>Lamiales</taxon>
        <taxon>Gesneriaceae</taxon>
        <taxon>Didymocarpoideae</taxon>
        <taxon>Trichosporeae</taxon>
        <taxon>Loxocarpinae</taxon>
        <taxon>Dorcoceras</taxon>
    </lineage>
</organism>
<feature type="compositionally biased region" description="Basic and acidic residues" evidence="1">
    <location>
        <begin position="1"/>
        <end position="10"/>
    </location>
</feature>
<feature type="region of interest" description="Disordered" evidence="1">
    <location>
        <begin position="1"/>
        <end position="36"/>
    </location>
</feature>
<evidence type="ECO:0000259" key="2">
    <source>
        <dbReference type="Pfam" id="PF04195"/>
    </source>
</evidence>
<feature type="domain" description="Transposase (putative) gypsy type" evidence="2">
    <location>
        <begin position="83"/>
        <end position="145"/>
    </location>
</feature>